<keyword evidence="3" id="KW-1185">Reference proteome</keyword>
<reference evidence="2 3" key="1">
    <citation type="submission" date="2020-02" db="EMBL/GenBank/DDBJ databases">
        <title>Whole-genome analyses of novel actinobacteria.</title>
        <authorList>
            <person name="Sahin N."/>
            <person name="Tokatli A."/>
        </authorList>
    </citation>
    <scope>NUCLEOTIDE SEQUENCE [LARGE SCALE GENOMIC DNA]</scope>
    <source>
        <strain evidence="2 3">YC419</strain>
    </source>
</reference>
<dbReference type="Proteomes" id="UP001518140">
    <property type="component" value="Unassembled WGS sequence"/>
</dbReference>
<comment type="caution">
    <text evidence="2">The sequence shown here is derived from an EMBL/GenBank/DDBJ whole genome shotgun (WGS) entry which is preliminary data.</text>
</comment>
<gene>
    <name evidence="2" type="ORF">G6048_39115</name>
</gene>
<evidence type="ECO:0000256" key="1">
    <source>
        <dbReference type="SAM" id="SignalP"/>
    </source>
</evidence>
<evidence type="ECO:0000313" key="2">
    <source>
        <dbReference type="EMBL" id="NGO47838.1"/>
    </source>
</evidence>
<keyword evidence="1" id="KW-0732">Signal</keyword>
<feature type="signal peptide" evidence="1">
    <location>
        <begin position="1"/>
        <end position="35"/>
    </location>
</feature>
<dbReference type="EMBL" id="JAAKZX010000207">
    <property type="protein sequence ID" value="NGO47838.1"/>
    <property type="molecule type" value="Genomic_DNA"/>
</dbReference>
<dbReference type="RefSeq" id="WP_165344350.1">
    <property type="nucleotide sequence ID" value="NZ_JAAKZX010000207.1"/>
</dbReference>
<evidence type="ECO:0000313" key="3">
    <source>
        <dbReference type="Proteomes" id="UP001518140"/>
    </source>
</evidence>
<accession>A0ABX0E278</accession>
<proteinExistence type="predicted"/>
<feature type="chain" id="PRO_5046599770" description="Secreted protein" evidence="1">
    <location>
        <begin position="36"/>
        <end position="136"/>
    </location>
</feature>
<evidence type="ECO:0008006" key="4">
    <source>
        <dbReference type="Google" id="ProtNLM"/>
    </source>
</evidence>
<organism evidence="2 3">
    <name type="scientific">Streptomyces ureilyticus</name>
    <dbReference type="NCBI Taxonomy" id="1775131"/>
    <lineage>
        <taxon>Bacteria</taxon>
        <taxon>Bacillati</taxon>
        <taxon>Actinomycetota</taxon>
        <taxon>Actinomycetes</taxon>
        <taxon>Kitasatosporales</taxon>
        <taxon>Streptomycetaceae</taxon>
        <taxon>Streptomyces</taxon>
    </lineage>
</organism>
<protein>
    <recommendedName>
        <fullName evidence="4">Secreted protein</fullName>
    </recommendedName>
</protein>
<name>A0ABX0E278_9ACTN</name>
<sequence>MKRIRMSRTRAALTTGVVLLSGIGLNMAAAGPAAAGNCTYIVGQELCGRVNNSSKSDKWLVVADNWNCGGSGTACGNKVRLYPGERSVDGSDGMKDADGVYVPNGCTGQVSQAVHLPSGWHKIKDNIGYQTVRIHC</sequence>